<evidence type="ECO:0000313" key="3">
    <source>
        <dbReference type="Proteomes" id="UP000175971"/>
    </source>
</evidence>
<dbReference type="Gene3D" id="3.40.630.30">
    <property type="match status" value="1"/>
</dbReference>
<keyword evidence="3" id="KW-1185">Reference proteome</keyword>
<dbReference type="OrthoDB" id="5405911at2"/>
<dbReference type="Proteomes" id="UP000175971">
    <property type="component" value="Unassembled WGS sequence"/>
</dbReference>
<dbReference type="CDD" id="cd04301">
    <property type="entry name" value="NAT_SF"/>
    <property type="match status" value="1"/>
</dbReference>
<dbReference type="InterPro" id="IPR031165">
    <property type="entry name" value="GNAT_YJDJ"/>
</dbReference>
<dbReference type="GO" id="GO:0016740">
    <property type="term" value="F:transferase activity"/>
    <property type="evidence" value="ECO:0007669"/>
    <property type="project" value="UniProtKB-KW"/>
</dbReference>
<dbReference type="Pfam" id="PF14542">
    <property type="entry name" value="Acetyltransf_CG"/>
    <property type="match status" value="1"/>
</dbReference>
<evidence type="ECO:0000259" key="1">
    <source>
        <dbReference type="PROSITE" id="PS51729"/>
    </source>
</evidence>
<accession>A0A1E7M232</accession>
<keyword evidence="2" id="KW-0808">Transferase</keyword>
<name>A0A1E7M232_9ACTN</name>
<dbReference type="PATRIC" id="fig|518642.7.peg.2532"/>
<dbReference type="SUPFAM" id="SSF55729">
    <property type="entry name" value="Acyl-CoA N-acyltransferases (Nat)"/>
    <property type="match status" value="1"/>
</dbReference>
<dbReference type="PROSITE" id="PS51729">
    <property type="entry name" value="GNAT_YJDJ"/>
    <property type="match status" value="1"/>
</dbReference>
<dbReference type="AlphaFoldDB" id="A0A1E7M232"/>
<sequence length="102" mass="11277">MTVQVDDVPEARRYEARVDGGSDVAGFADYIRTAELVAFVHTEVAPEYEGRGVGSALVRTALDEARAAQLRVLATCPFFAAWIARHPDYQDLLYQSRSKVSD</sequence>
<dbReference type="PANTHER" id="PTHR31435:SF10">
    <property type="entry name" value="BSR4717 PROTEIN"/>
    <property type="match status" value="1"/>
</dbReference>
<protein>
    <submittedName>
        <fullName evidence="2">Acetyltransferase</fullName>
    </submittedName>
</protein>
<gene>
    <name evidence="2" type="ORF">AN221_02420</name>
</gene>
<comment type="caution">
    <text evidence="2">The sequence shown here is derived from an EMBL/GenBank/DDBJ whole genome shotgun (WGS) entry which is preliminary data.</text>
</comment>
<reference evidence="2 3" key="1">
    <citation type="journal article" date="2016" name="Front. Microbiol.">
        <title>Comparative Genomics Analysis of Streptomyces Species Reveals Their Adaptation to the Marine Environment and Their Diversity at the Genomic Level.</title>
        <authorList>
            <person name="Tian X."/>
            <person name="Zhang Z."/>
            <person name="Yang T."/>
            <person name="Chen M."/>
            <person name="Li J."/>
            <person name="Chen F."/>
            <person name="Yang J."/>
            <person name="Li W."/>
            <person name="Zhang B."/>
            <person name="Zhang Z."/>
            <person name="Wu J."/>
            <person name="Zhang C."/>
            <person name="Long L."/>
            <person name="Xiao J."/>
        </authorList>
    </citation>
    <scope>NUCLEOTIDE SEQUENCE [LARGE SCALE GENOMIC DNA]</scope>
    <source>
        <strain evidence="2 3">SCSIO M10372</strain>
    </source>
</reference>
<dbReference type="PANTHER" id="PTHR31435">
    <property type="entry name" value="PROTEIN NATD1"/>
    <property type="match status" value="1"/>
</dbReference>
<feature type="domain" description="N-acetyltransferase" evidence="1">
    <location>
        <begin position="6"/>
        <end position="94"/>
    </location>
</feature>
<proteinExistence type="predicted"/>
<evidence type="ECO:0000313" key="2">
    <source>
        <dbReference type="EMBL" id="OEV22504.1"/>
    </source>
</evidence>
<organism evidence="2 3">
    <name type="scientific">Streptomyces nanshensis</name>
    <dbReference type="NCBI Taxonomy" id="518642"/>
    <lineage>
        <taxon>Bacteria</taxon>
        <taxon>Bacillati</taxon>
        <taxon>Actinomycetota</taxon>
        <taxon>Actinomycetes</taxon>
        <taxon>Kitasatosporales</taxon>
        <taxon>Streptomycetaceae</taxon>
        <taxon>Streptomyces</taxon>
    </lineage>
</organism>
<dbReference type="RefSeq" id="WP_070199533.1">
    <property type="nucleotide sequence ID" value="NZ_LJGZ01000004.1"/>
</dbReference>
<dbReference type="InterPro" id="IPR016181">
    <property type="entry name" value="Acyl_CoA_acyltransferase"/>
</dbReference>
<dbReference type="EMBL" id="LJGZ01000004">
    <property type="protein sequence ID" value="OEV22504.1"/>
    <property type="molecule type" value="Genomic_DNA"/>
</dbReference>
<dbReference type="InterPro" id="IPR045057">
    <property type="entry name" value="Gcn5-rel_NAT"/>
</dbReference>